<protein>
    <submittedName>
        <fullName evidence="4">SPOR domain-containing protein</fullName>
    </submittedName>
</protein>
<feature type="region of interest" description="Disordered" evidence="1">
    <location>
        <begin position="177"/>
        <end position="212"/>
    </location>
</feature>
<reference evidence="4 5" key="1">
    <citation type="submission" date="2023-09" db="EMBL/GenBank/DDBJ databases">
        <authorList>
            <person name="Rey-Velasco X."/>
        </authorList>
    </citation>
    <scope>NUCLEOTIDE SEQUENCE [LARGE SCALE GENOMIC DNA]</scope>
    <source>
        <strain evidence="4 5">F158</strain>
    </source>
</reference>
<dbReference type="PROSITE" id="PS51257">
    <property type="entry name" value="PROKAR_LIPOPROTEIN"/>
    <property type="match status" value="1"/>
</dbReference>
<feature type="region of interest" description="Disordered" evidence="1">
    <location>
        <begin position="235"/>
        <end position="255"/>
    </location>
</feature>
<evidence type="ECO:0000313" key="5">
    <source>
        <dbReference type="Proteomes" id="UP001265259"/>
    </source>
</evidence>
<dbReference type="PROSITE" id="PS51724">
    <property type="entry name" value="SPOR"/>
    <property type="match status" value="1"/>
</dbReference>
<feature type="compositionally biased region" description="Low complexity" evidence="1">
    <location>
        <begin position="235"/>
        <end position="249"/>
    </location>
</feature>
<sequence length="332" mass="34119">MGRVALIRVAGVSALALLAAGCGEKAGTGLEGTTAAAERPASGRLVERDVEAPEIFSVTEEGLWDGRPSLGGVWVAHPDVDDPERVIIRNETNGKFVIGALFKRERENPGPRLQVSSDAASAIGLIAGAPQRLNVTALRRQDEAPAAAADAAAAIPEPGAVATTSLDLPDAEAAIERAEGETSAVPGSTSVAAAPQPAAEPARTRRSWNPFRRKSAPEAVAVSAPATVLPASVAGAEPAPEAARPPQTASAPASPLGRPYVQIGIFSVKENADNTATAMRANGMVPDVLEQQSQGATFWRVVVGPAASETDRSAILDKVKDLGFTDAYYVSG</sequence>
<evidence type="ECO:0000256" key="2">
    <source>
        <dbReference type="SAM" id="SignalP"/>
    </source>
</evidence>
<name>A0ABU3DKN7_9RHOB</name>
<dbReference type="InterPro" id="IPR036680">
    <property type="entry name" value="SPOR-like_sf"/>
</dbReference>
<dbReference type="SUPFAM" id="SSF110997">
    <property type="entry name" value="Sporulation related repeat"/>
    <property type="match status" value="1"/>
</dbReference>
<dbReference type="InterPro" id="IPR007730">
    <property type="entry name" value="SPOR-like_dom"/>
</dbReference>
<evidence type="ECO:0000256" key="1">
    <source>
        <dbReference type="SAM" id="MobiDB-lite"/>
    </source>
</evidence>
<dbReference type="EMBL" id="JAVRHL010000004">
    <property type="protein sequence ID" value="MDT0684270.1"/>
    <property type="molecule type" value="Genomic_DNA"/>
</dbReference>
<feature type="signal peptide" evidence="2">
    <location>
        <begin position="1"/>
        <end position="19"/>
    </location>
</feature>
<dbReference type="Proteomes" id="UP001265259">
    <property type="component" value="Unassembled WGS sequence"/>
</dbReference>
<gene>
    <name evidence="4" type="ORF">RM543_16415</name>
</gene>
<comment type="caution">
    <text evidence="4">The sequence shown here is derived from an EMBL/GenBank/DDBJ whole genome shotgun (WGS) entry which is preliminary data.</text>
</comment>
<keyword evidence="5" id="KW-1185">Reference proteome</keyword>
<feature type="domain" description="SPOR" evidence="3">
    <location>
        <begin position="253"/>
        <end position="332"/>
    </location>
</feature>
<organism evidence="4 5">
    <name type="scientific">Tropicimonas omnivorans</name>
    <dbReference type="NCBI Taxonomy" id="3075590"/>
    <lineage>
        <taxon>Bacteria</taxon>
        <taxon>Pseudomonadati</taxon>
        <taxon>Pseudomonadota</taxon>
        <taxon>Alphaproteobacteria</taxon>
        <taxon>Rhodobacterales</taxon>
        <taxon>Roseobacteraceae</taxon>
        <taxon>Tropicimonas</taxon>
    </lineage>
</organism>
<keyword evidence="2" id="KW-0732">Signal</keyword>
<evidence type="ECO:0000313" key="4">
    <source>
        <dbReference type="EMBL" id="MDT0684270.1"/>
    </source>
</evidence>
<dbReference type="RefSeq" id="WP_311693602.1">
    <property type="nucleotide sequence ID" value="NZ_JAVRHL010000004.1"/>
</dbReference>
<feature type="compositionally biased region" description="Low complexity" evidence="1">
    <location>
        <begin position="192"/>
        <end position="201"/>
    </location>
</feature>
<dbReference type="Pfam" id="PF05036">
    <property type="entry name" value="SPOR"/>
    <property type="match status" value="1"/>
</dbReference>
<proteinExistence type="predicted"/>
<feature type="chain" id="PRO_5046196290" evidence="2">
    <location>
        <begin position="20"/>
        <end position="332"/>
    </location>
</feature>
<evidence type="ECO:0000259" key="3">
    <source>
        <dbReference type="PROSITE" id="PS51724"/>
    </source>
</evidence>
<accession>A0ABU3DKN7</accession>
<dbReference type="Gene3D" id="3.30.70.1070">
    <property type="entry name" value="Sporulation related repeat"/>
    <property type="match status" value="1"/>
</dbReference>